<dbReference type="EMBL" id="BK032653">
    <property type="protein sequence ID" value="DAF53461.1"/>
    <property type="molecule type" value="Genomic_DNA"/>
</dbReference>
<accession>A0A8S5SQY1</accession>
<reference evidence="1" key="1">
    <citation type="journal article" date="2021" name="Proc. Natl. Acad. Sci. U.S.A.">
        <title>A Catalog of Tens of Thousands of Viruses from Human Metagenomes Reveals Hidden Associations with Chronic Diseases.</title>
        <authorList>
            <person name="Tisza M.J."/>
            <person name="Buck C.B."/>
        </authorList>
    </citation>
    <scope>NUCLEOTIDE SEQUENCE</scope>
    <source>
        <strain evidence="1">CtXBg1</strain>
    </source>
</reference>
<sequence length="31" mass="3071">MPLDKARACAVGDASPGRTLGHVVAFSAGSK</sequence>
<name>A0A8S5SQY1_9CAUD</name>
<organism evidence="1">
    <name type="scientific">Podoviridae sp. ctXBg1</name>
    <dbReference type="NCBI Taxonomy" id="2827739"/>
    <lineage>
        <taxon>Viruses</taxon>
        <taxon>Duplodnaviria</taxon>
        <taxon>Heunggongvirae</taxon>
        <taxon>Uroviricota</taxon>
        <taxon>Caudoviricetes</taxon>
    </lineage>
</organism>
<proteinExistence type="predicted"/>
<protein>
    <submittedName>
        <fullName evidence="1">Uncharacterized protein</fullName>
    </submittedName>
</protein>
<evidence type="ECO:0000313" key="1">
    <source>
        <dbReference type="EMBL" id="DAF53461.1"/>
    </source>
</evidence>